<dbReference type="PANTHER" id="PTHR31379">
    <property type="entry name" value="F-BOX C PROTEIN-RELATED-RELATED"/>
    <property type="match status" value="1"/>
</dbReference>
<evidence type="ECO:0000313" key="2">
    <source>
        <dbReference type="WBParaSite" id="Csp11.Scaffold629.g10010.t1"/>
    </source>
</evidence>
<sequence length="477" mass="55242">MNSEANRKPMSYGSLTTVIEFMDPNLRFLLSSRVPAIRSIEKNVPLRIDKLVFDDHRIEVNDTTYECEIHQMDCSTSKVPYQVSGINELNGRRTCDVDAFGVPDHITKAGGMLPGNDGVYEKNLFGDYDRQTLLTNEKRFEKLEQRLEVQKKRRDQLLSFRPRSTRNFDSRKSQKTIDRAQERYFRFETNRTQDQDRIFTVNELKLLKNKENQDLAIEYANKRIDLMEKELLPFKNKNDDTRPKFEIRVIKYKGYSSTILERVQYTGDLHKAVISLREFMFSKRRHAVAVKDLYIPQSCSIPMPRDLKMRITSLALEKTVPTELVEPIIDTSLPLKELYIRINHHAEQNLDHEFIGSSKLLKLNLVPDHMIPSISNLVNQTVEIGLALPFLTDEQFVCLIRNWMVTGKPVGTSFTFRTGLIDEMAISLFDAVCDEIEEATANNGVLFIPIKNEAVLKISWNEENDVINIRMVVESLD</sequence>
<dbReference type="AlphaFoldDB" id="A0A1I7TMV7"/>
<dbReference type="Pfam" id="PF12078">
    <property type="entry name" value="DUF3557"/>
    <property type="match status" value="1"/>
</dbReference>
<dbReference type="PANTHER" id="PTHR31379:SF1">
    <property type="entry name" value="F-BOX C PROTEIN-RELATED"/>
    <property type="match status" value="1"/>
</dbReference>
<keyword evidence="1" id="KW-1185">Reference proteome</keyword>
<dbReference type="InterPro" id="IPR021942">
    <property type="entry name" value="DUF3557"/>
</dbReference>
<accession>A0A1I7TMV7</accession>
<reference evidence="2" key="1">
    <citation type="submission" date="2016-11" db="UniProtKB">
        <authorList>
            <consortium name="WormBaseParasite"/>
        </authorList>
    </citation>
    <scope>IDENTIFICATION</scope>
</reference>
<organism evidence="1 2">
    <name type="scientific">Caenorhabditis tropicalis</name>
    <dbReference type="NCBI Taxonomy" id="1561998"/>
    <lineage>
        <taxon>Eukaryota</taxon>
        <taxon>Metazoa</taxon>
        <taxon>Ecdysozoa</taxon>
        <taxon>Nematoda</taxon>
        <taxon>Chromadorea</taxon>
        <taxon>Rhabditida</taxon>
        <taxon>Rhabditina</taxon>
        <taxon>Rhabditomorpha</taxon>
        <taxon>Rhabditoidea</taxon>
        <taxon>Rhabditidae</taxon>
        <taxon>Peloderinae</taxon>
        <taxon>Caenorhabditis</taxon>
    </lineage>
</organism>
<evidence type="ECO:0000313" key="1">
    <source>
        <dbReference type="Proteomes" id="UP000095282"/>
    </source>
</evidence>
<dbReference type="Proteomes" id="UP000095282">
    <property type="component" value="Unplaced"/>
</dbReference>
<protein>
    <submittedName>
        <fullName evidence="2">Major sperm protein</fullName>
    </submittedName>
</protein>
<proteinExistence type="predicted"/>
<dbReference type="WBParaSite" id="Csp11.Scaffold629.g10010.t1">
    <property type="protein sequence ID" value="Csp11.Scaffold629.g10010.t1"/>
    <property type="gene ID" value="Csp11.Scaffold629.g10010"/>
</dbReference>
<name>A0A1I7TMV7_9PELO</name>